<dbReference type="EMBL" id="QZWG01000017">
    <property type="protein sequence ID" value="RZB56150.1"/>
    <property type="molecule type" value="Genomic_DNA"/>
</dbReference>
<dbReference type="FunFam" id="2.120.10.80:FF:000007">
    <property type="entry name" value="F-box/kelch-repeat protein SKIP11"/>
    <property type="match status" value="1"/>
</dbReference>
<keyword evidence="1" id="KW-0880">Kelch repeat</keyword>
<evidence type="ECO:0000256" key="2">
    <source>
        <dbReference type="ARBA" id="ARBA00022737"/>
    </source>
</evidence>
<organism evidence="4 5">
    <name type="scientific">Glycine soja</name>
    <name type="common">Wild soybean</name>
    <dbReference type="NCBI Taxonomy" id="3848"/>
    <lineage>
        <taxon>Eukaryota</taxon>
        <taxon>Viridiplantae</taxon>
        <taxon>Streptophyta</taxon>
        <taxon>Embryophyta</taxon>
        <taxon>Tracheophyta</taxon>
        <taxon>Spermatophyta</taxon>
        <taxon>Magnoliopsida</taxon>
        <taxon>eudicotyledons</taxon>
        <taxon>Gunneridae</taxon>
        <taxon>Pentapetalae</taxon>
        <taxon>rosids</taxon>
        <taxon>fabids</taxon>
        <taxon>Fabales</taxon>
        <taxon>Fabaceae</taxon>
        <taxon>Papilionoideae</taxon>
        <taxon>50 kb inversion clade</taxon>
        <taxon>NPAAA clade</taxon>
        <taxon>indigoferoid/millettioid clade</taxon>
        <taxon>Phaseoleae</taxon>
        <taxon>Glycine</taxon>
        <taxon>Glycine subgen. Soja</taxon>
    </lineage>
</organism>
<feature type="compositionally biased region" description="Basic and acidic residues" evidence="3">
    <location>
        <begin position="7"/>
        <end position="23"/>
    </location>
</feature>
<dbReference type="AlphaFoldDB" id="A0A445G4N6"/>
<dbReference type="PANTHER" id="PTHR46122:SF9">
    <property type="entry name" value="F-BOX_KELCH-REPEAT PROTEIN"/>
    <property type="match status" value="1"/>
</dbReference>
<reference evidence="4 5" key="1">
    <citation type="submission" date="2018-09" db="EMBL/GenBank/DDBJ databases">
        <title>A high-quality reference genome of wild soybean provides a powerful tool to mine soybean genomes.</title>
        <authorList>
            <person name="Xie M."/>
            <person name="Chung C.Y.L."/>
            <person name="Li M.-W."/>
            <person name="Wong F.-L."/>
            <person name="Chan T.-F."/>
            <person name="Lam H.-M."/>
        </authorList>
    </citation>
    <scope>NUCLEOTIDE SEQUENCE [LARGE SCALE GENOMIC DNA]</scope>
    <source>
        <strain evidence="5">cv. W05</strain>
        <tissue evidence="4">Hypocotyl of etiolated seedlings</tissue>
    </source>
</reference>
<dbReference type="SUPFAM" id="SSF117281">
    <property type="entry name" value="Kelch motif"/>
    <property type="match status" value="1"/>
</dbReference>
<dbReference type="Pfam" id="PF01344">
    <property type="entry name" value="Kelch_1"/>
    <property type="match status" value="2"/>
</dbReference>
<dbReference type="SMART" id="SM00612">
    <property type="entry name" value="Kelch"/>
    <property type="match status" value="3"/>
</dbReference>
<keyword evidence="2" id="KW-0677">Repeat</keyword>
<keyword evidence="5" id="KW-1185">Reference proteome</keyword>
<dbReference type="InterPro" id="IPR006652">
    <property type="entry name" value="Kelch_1"/>
</dbReference>
<evidence type="ECO:0000313" key="5">
    <source>
        <dbReference type="Proteomes" id="UP000289340"/>
    </source>
</evidence>
<dbReference type="Proteomes" id="UP000289340">
    <property type="component" value="Chromosome 17"/>
</dbReference>
<dbReference type="InterPro" id="IPR015915">
    <property type="entry name" value="Kelch-typ_b-propeller"/>
</dbReference>
<evidence type="ECO:0000313" key="4">
    <source>
        <dbReference type="EMBL" id="RZB56150.1"/>
    </source>
</evidence>
<dbReference type="GO" id="GO:0005634">
    <property type="term" value="C:nucleus"/>
    <property type="evidence" value="ECO:0007669"/>
    <property type="project" value="TreeGrafter"/>
</dbReference>
<dbReference type="PANTHER" id="PTHR46122">
    <property type="entry name" value="GALACTOSE OXIDASE/KELCH REPEAT PROTEIN-RELATED"/>
    <property type="match status" value="1"/>
</dbReference>
<gene>
    <name evidence="4" type="ORF">D0Y65_045388</name>
</gene>
<proteinExistence type="predicted"/>
<evidence type="ECO:0000256" key="1">
    <source>
        <dbReference type="ARBA" id="ARBA00022441"/>
    </source>
</evidence>
<feature type="region of interest" description="Disordered" evidence="3">
    <location>
        <begin position="1"/>
        <end position="58"/>
    </location>
</feature>
<dbReference type="SMR" id="A0A445G4N6"/>
<sequence>MGTLERFSTEEDERPRKFSKLSDDPEEEDAMQIDMGSLLASQDQGNDHPKHAPKKTGKVVRDPKWLVNEDVSTGVLLHLSRYEYGSIASLNRNFLSLIRSGELYRVRRKLGVVEHWVYFSCNILEWEVFDPINGHWMHLPRMPCNPYDCFVFSDKESLAVGTELLVFGRAIEACIVYEYSLLTNKWSHGIQMSVPRCLFASASHGEKAIVAGGSAEGKILSVAELYNSDTKTWEVLPNMNKARKMCSGVFMDGKFYAIGGMGEDGNRLTCGEEYDLDTKEWRVIPNMVPPRIQGPDGPEAPPLVAVVNNVLYAADYAQMVMRKYVKERNNWVYVGGLPEGASSVNGWGYAFRACGDRIVVIGGERTMGGESMVEINSWIPAQGAPQWNLLARRCIGGNFVYNCAVMGC</sequence>
<protein>
    <submittedName>
        <fullName evidence="4">F-box/kelch-repeat protein SKIP11</fullName>
    </submittedName>
</protein>
<dbReference type="Gene3D" id="2.120.10.80">
    <property type="entry name" value="Kelch-type beta propeller"/>
    <property type="match status" value="1"/>
</dbReference>
<accession>A0A445G4N6</accession>
<comment type="caution">
    <text evidence="4">The sequence shown here is derived from an EMBL/GenBank/DDBJ whole genome shotgun (WGS) entry which is preliminary data.</text>
</comment>
<dbReference type="InterPro" id="IPR052439">
    <property type="entry name" value="F-box/Kelch-repeat"/>
</dbReference>
<evidence type="ECO:0000256" key="3">
    <source>
        <dbReference type="SAM" id="MobiDB-lite"/>
    </source>
</evidence>
<name>A0A445G4N6_GLYSO</name>
<dbReference type="Gramene" id="XM_028354347.1">
    <property type="protein sequence ID" value="XP_028210148.1"/>
    <property type="gene ID" value="LOC114393085"/>
</dbReference>